<dbReference type="GO" id="GO:0003677">
    <property type="term" value="F:DNA binding"/>
    <property type="evidence" value="ECO:0007669"/>
    <property type="project" value="UniProtKB-KW"/>
</dbReference>
<gene>
    <name evidence="8" type="ORF">BCR35DRAFT_90750</name>
</gene>
<dbReference type="Proteomes" id="UP000193467">
    <property type="component" value="Unassembled WGS sequence"/>
</dbReference>
<reference evidence="8 9" key="1">
    <citation type="submission" date="2016-07" db="EMBL/GenBank/DDBJ databases">
        <title>Pervasive Adenine N6-methylation of Active Genes in Fungi.</title>
        <authorList>
            <consortium name="DOE Joint Genome Institute"/>
            <person name="Mondo S.J."/>
            <person name="Dannebaum R.O."/>
            <person name="Kuo R.C."/>
            <person name="Labutti K."/>
            <person name="Haridas S."/>
            <person name="Kuo A."/>
            <person name="Salamov A."/>
            <person name="Ahrendt S.R."/>
            <person name="Lipzen A."/>
            <person name="Sullivan W."/>
            <person name="Andreopoulos W.B."/>
            <person name="Clum A."/>
            <person name="Lindquist E."/>
            <person name="Daum C."/>
            <person name="Ramamoorthy G.K."/>
            <person name="Gryganskyi A."/>
            <person name="Culley D."/>
            <person name="Magnuson J.K."/>
            <person name="James T.Y."/>
            <person name="O'Malley M.A."/>
            <person name="Stajich J.E."/>
            <person name="Spatafora J.W."/>
            <person name="Visel A."/>
            <person name="Grigoriev I.V."/>
        </authorList>
    </citation>
    <scope>NUCLEOTIDE SEQUENCE [LARGE SCALE GENOMIC DNA]</scope>
    <source>
        <strain evidence="8 9">62-1032</strain>
    </source>
</reference>
<dbReference type="FunCoup" id="A0A1Y2FAU6">
    <property type="interactions" value="53"/>
</dbReference>
<dbReference type="GO" id="GO:0032968">
    <property type="term" value="P:positive regulation of transcription elongation by RNA polymerase II"/>
    <property type="evidence" value="ECO:0007669"/>
    <property type="project" value="InterPro"/>
</dbReference>
<feature type="compositionally biased region" description="Acidic residues" evidence="7">
    <location>
        <begin position="394"/>
        <end position="408"/>
    </location>
</feature>
<dbReference type="InterPro" id="IPR008851">
    <property type="entry name" value="TFIIF-alpha"/>
</dbReference>
<evidence type="ECO:0000313" key="8">
    <source>
        <dbReference type="EMBL" id="ORY80757.1"/>
    </source>
</evidence>
<keyword evidence="9" id="KW-1185">Reference proteome</keyword>
<evidence type="ECO:0000256" key="7">
    <source>
        <dbReference type="SAM" id="MobiDB-lite"/>
    </source>
</evidence>
<feature type="region of interest" description="Disordered" evidence="7">
    <location>
        <begin position="450"/>
        <end position="474"/>
    </location>
</feature>
<comment type="subcellular location">
    <subcellularLocation>
        <location evidence="1">Nucleus</location>
    </subcellularLocation>
</comment>
<feature type="compositionally biased region" description="Basic and acidic residues" evidence="7">
    <location>
        <begin position="1"/>
        <end position="10"/>
    </location>
</feature>
<sequence>MERLKQEDVKPSTASPSPLASPLPSTGTYTDYILYSSPSTAQTGWRYNIMKFGALGDRTIDPTSEQFLKPVKLNRKDPRTVRRLTEEDRERINKRILERNGMDVDGAVKGEDGEGVKEEDGKPVKKEKEQIDLSLVGVGKSGLQSKVRSKNSLFKKKIKRVFVSSEEARRLKREEWMPWVLEDDEGNERWIGRLEGGVGERPTNAPPTAAQIKQAKADAAGTGMKGWRPPAAPSEAGGGGSSYVAFVNDPEKDGFQVVPVHRWYKFSQGAKHVTLGGDEAETEYERLQKSQEADRWVMHKRNNPSGSSTPKDPSLGASSSSSKPSSSKPNASTPETNSHIRSRLLDKSLASSRPTGTNSNPRFKSVISTSATNNGDDDELGRRIKKEEGGGGEQGDDEFDYDEEFQDDEEGIARIDDLADEQETKELEVSCSFLRLSLLFSISPFPPVSLLSSPLSPSPSPSADISAHISSSIR</sequence>
<dbReference type="GO" id="GO:0001096">
    <property type="term" value="F:TFIIF-class transcription factor complex binding"/>
    <property type="evidence" value="ECO:0007669"/>
    <property type="project" value="TreeGrafter"/>
</dbReference>
<feature type="compositionally biased region" description="Basic and acidic residues" evidence="7">
    <location>
        <begin position="283"/>
        <end position="297"/>
    </location>
</feature>
<dbReference type="GO" id="GO:0005674">
    <property type="term" value="C:transcription factor TFIIF complex"/>
    <property type="evidence" value="ECO:0007669"/>
    <property type="project" value="TreeGrafter"/>
</dbReference>
<keyword evidence="4" id="KW-0238">DNA-binding</keyword>
<feature type="compositionally biased region" description="Polar residues" evidence="7">
    <location>
        <begin position="330"/>
        <end position="339"/>
    </location>
</feature>
<organism evidence="8 9">
    <name type="scientific">Leucosporidium creatinivorum</name>
    <dbReference type="NCBI Taxonomy" id="106004"/>
    <lineage>
        <taxon>Eukaryota</taxon>
        <taxon>Fungi</taxon>
        <taxon>Dikarya</taxon>
        <taxon>Basidiomycota</taxon>
        <taxon>Pucciniomycotina</taxon>
        <taxon>Microbotryomycetes</taxon>
        <taxon>Leucosporidiales</taxon>
        <taxon>Leucosporidium</taxon>
    </lineage>
</organism>
<keyword evidence="6" id="KW-0539">Nucleus</keyword>
<evidence type="ECO:0000256" key="1">
    <source>
        <dbReference type="ARBA" id="ARBA00004123"/>
    </source>
</evidence>
<keyword evidence="3" id="KW-0805">Transcription regulation</keyword>
<dbReference type="EMBL" id="MCGR01000024">
    <property type="protein sequence ID" value="ORY80757.1"/>
    <property type="molecule type" value="Genomic_DNA"/>
</dbReference>
<accession>A0A1Y2FAU6</accession>
<evidence type="ECO:0000256" key="5">
    <source>
        <dbReference type="ARBA" id="ARBA00023163"/>
    </source>
</evidence>
<evidence type="ECO:0000256" key="6">
    <source>
        <dbReference type="ARBA" id="ARBA00023242"/>
    </source>
</evidence>
<feature type="compositionally biased region" description="Low complexity" evidence="7">
    <location>
        <begin position="11"/>
        <end position="26"/>
    </location>
</feature>
<dbReference type="InterPro" id="IPR011039">
    <property type="entry name" value="TFIIF_interaction"/>
</dbReference>
<comment type="similarity">
    <text evidence="2">Belongs to the TFIIF alpha subunit family.</text>
</comment>
<dbReference type="PANTHER" id="PTHR13011:SF0">
    <property type="entry name" value="GENERAL TRANSCRIPTION FACTOR IIF SUBUNIT 1"/>
    <property type="match status" value="1"/>
</dbReference>
<dbReference type="InParanoid" id="A0A1Y2FAU6"/>
<dbReference type="GO" id="GO:0006367">
    <property type="term" value="P:transcription initiation at RNA polymerase II promoter"/>
    <property type="evidence" value="ECO:0007669"/>
    <property type="project" value="InterPro"/>
</dbReference>
<dbReference type="STRING" id="106004.A0A1Y2FAU6"/>
<proteinExistence type="inferred from homology"/>
<feature type="region of interest" description="Disordered" evidence="7">
    <location>
        <begin position="282"/>
        <end position="408"/>
    </location>
</feature>
<protein>
    <submittedName>
        <fullName evidence="8">Uncharacterized protein</fullName>
    </submittedName>
</protein>
<feature type="compositionally biased region" description="Polar residues" evidence="7">
    <location>
        <begin position="349"/>
        <end position="374"/>
    </location>
</feature>
<feature type="region of interest" description="Disordered" evidence="7">
    <location>
        <begin position="1"/>
        <end position="31"/>
    </location>
</feature>
<dbReference type="GO" id="GO:0016251">
    <property type="term" value="F:RNA polymerase II general transcription initiation factor activity"/>
    <property type="evidence" value="ECO:0007669"/>
    <property type="project" value="TreeGrafter"/>
</dbReference>
<feature type="region of interest" description="Disordered" evidence="7">
    <location>
        <begin position="220"/>
        <end position="242"/>
    </location>
</feature>
<dbReference type="OrthoDB" id="2504792at2759"/>
<dbReference type="SUPFAM" id="SSF50916">
    <property type="entry name" value="Rap30/74 interaction domains"/>
    <property type="match status" value="2"/>
</dbReference>
<feature type="compositionally biased region" description="Basic and acidic residues" evidence="7">
    <location>
        <begin position="380"/>
        <end position="389"/>
    </location>
</feature>
<feature type="region of interest" description="Disordered" evidence="7">
    <location>
        <begin position="103"/>
        <end position="127"/>
    </location>
</feature>
<evidence type="ECO:0000256" key="3">
    <source>
        <dbReference type="ARBA" id="ARBA00023015"/>
    </source>
</evidence>
<dbReference type="PANTHER" id="PTHR13011">
    <property type="entry name" value="TFIIF-ALPHA"/>
    <property type="match status" value="1"/>
</dbReference>
<keyword evidence="5" id="KW-0804">Transcription</keyword>
<name>A0A1Y2FAU6_9BASI</name>
<comment type="caution">
    <text evidence="8">The sequence shown here is derived from an EMBL/GenBank/DDBJ whole genome shotgun (WGS) entry which is preliminary data.</text>
</comment>
<feature type="compositionally biased region" description="Low complexity" evidence="7">
    <location>
        <begin position="318"/>
        <end position="329"/>
    </location>
</feature>
<evidence type="ECO:0000256" key="2">
    <source>
        <dbReference type="ARBA" id="ARBA00005249"/>
    </source>
</evidence>
<evidence type="ECO:0000313" key="9">
    <source>
        <dbReference type="Proteomes" id="UP000193467"/>
    </source>
</evidence>
<dbReference type="AlphaFoldDB" id="A0A1Y2FAU6"/>
<evidence type="ECO:0000256" key="4">
    <source>
        <dbReference type="ARBA" id="ARBA00023125"/>
    </source>
</evidence>